<dbReference type="InterPro" id="IPR037523">
    <property type="entry name" value="VOC_core"/>
</dbReference>
<accession>A0ABT1A9B8</accession>
<evidence type="ECO:0000313" key="2">
    <source>
        <dbReference type="EMBL" id="MCO1659619.1"/>
    </source>
</evidence>
<dbReference type="PROSITE" id="PS51819">
    <property type="entry name" value="VOC"/>
    <property type="match status" value="1"/>
</dbReference>
<organism evidence="2 3">
    <name type="scientific">Pseudonocardia humida</name>
    <dbReference type="NCBI Taxonomy" id="2800819"/>
    <lineage>
        <taxon>Bacteria</taxon>
        <taxon>Bacillati</taxon>
        <taxon>Actinomycetota</taxon>
        <taxon>Actinomycetes</taxon>
        <taxon>Pseudonocardiales</taxon>
        <taxon>Pseudonocardiaceae</taxon>
        <taxon>Pseudonocardia</taxon>
    </lineage>
</organism>
<dbReference type="Pfam" id="PF00903">
    <property type="entry name" value="Glyoxalase"/>
    <property type="match status" value="1"/>
</dbReference>
<dbReference type="Gene3D" id="3.10.180.10">
    <property type="entry name" value="2,3-Dihydroxybiphenyl 1,2-Dioxygenase, domain 1"/>
    <property type="match status" value="1"/>
</dbReference>
<dbReference type="EMBL" id="JAGSOV010000069">
    <property type="protein sequence ID" value="MCO1659619.1"/>
    <property type="molecule type" value="Genomic_DNA"/>
</dbReference>
<sequence length="126" mass="13834">MSDATTPALDHTIVWATDRARSAEFLAHVLGVRVGAPTEPFLPVRLGNGVTLDFAEGRDAPDTQHYAFRVSEEQFDAALARVTAAGLTYWADPFRREPGRTNRMNGGRGFYVADPDGHMMELLTVT</sequence>
<feature type="domain" description="VOC" evidence="1">
    <location>
        <begin position="8"/>
        <end position="125"/>
    </location>
</feature>
<dbReference type="Proteomes" id="UP001165283">
    <property type="component" value="Unassembled WGS sequence"/>
</dbReference>
<comment type="caution">
    <text evidence="2">The sequence shown here is derived from an EMBL/GenBank/DDBJ whole genome shotgun (WGS) entry which is preliminary data.</text>
</comment>
<dbReference type="InterPro" id="IPR029068">
    <property type="entry name" value="Glyas_Bleomycin-R_OHBP_Dase"/>
</dbReference>
<gene>
    <name evidence="2" type="ORF">KDL28_31570</name>
</gene>
<dbReference type="CDD" id="cd08351">
    <property type="entry name" value="ChaP_like"/>
    <property type="match status" value="1"/>
</dbReference>
<proteinExistence type="predicted"/>
<evidence type="ECO:0000313" key="3">
    <source>
        <dbReference type="Proteomes" id="UP001165283"/>
    </source>
</evidence>
<dbReference type="RefSeq" id="WP_252444478.1">
    <property type="nucleotide sequence ID" value="NZ_JAGSOV010000069.1"/>
</dbReference>
<keyword evidence="3" id="KW-1185">Reference proteome</keyword>
<name>A0ABT1A9B8_9PSEU</name>
<reference evidence="2" key="1">
    <citation type="submission" date="2021-04" db="EMBL/GenBank/DDBJ databases">
        <title>Pseudonocardia sp. nov., isolated from sandy soil of mangrove forest.</title>
        <authorList>
            <person name="Zan Z."/>
            <person name="Huang R."/>
            <person name="Liu W."/>
        </authorList>
    </citation>
    <scope>NUCLEOTIDE SEQUENCE</scope>
    <source>
        <strain evidence="2">S2-4</strain>
    </source>
</reference>
<dbReference type="InterPro" id="IPR004360">
    <property type="entry name" value="Glyas_Fos-R_dOase_dom"/>
</dbReference>
<protein>
    <submittedName>
        <fullName evidence="2">VOC family protein</fullName>
    </submittedName>
</protein>
<dbReference type="SUPFAM" id="SSF54593">
    <property type="entry name" value="Glyoxalase/Bleomycin resistance protein/Dihydroxybiphenyl dioxygenase"/>
    <property type="match status" value="1"/>
</dbReference>
<evidence type="ECO:0000259" key="1">
    <source>
        <dbReference type="PROSITE" id="PS51819"/>
    </source>
</evidence>